<dbReference type="GO" id="GO:0016020">
    <property type="term" value="C:membrane"/>
    <property type="evidence" value="ECO:0007669"/>
    <property type="project" value="UniProtKB-SubCell"/>
</dbReference>
<comment type="subcellular location">
    <subcellularLocation>
        <location evidence="1">Membrane</location>
        <topology evidence="1">Multi-pass membrane protein</topology>
    </subcellularLocation>
</comment>
<dbReference type="OrthoDB" id="3790625at2"/>
<dbReference type="EMBL" id="PDJC01000001">
    <property type="protein sequence ID" value="PFG16120.1"/>
    <property type="molecule type" value="Genomic_DNA"/>
</dbReference>
<evidence type="ECO:0000313" key="6">
    <source>
        <dbReference type="EMBL" id="PFG16120.1"/>
    </source>
</evidence>
<keyword evidence="3 5" id="KW-1133">Transmembrane helix</keyword>
<evidence type="ECO:0000256" key="2">
    <source>
        <dbReference type="ARBA" id="ARBA00022692"/>
    </source>
</evidence>
<feature type="transmembrane region" description="Helical" evidence="5">
    <location>
        <begin position="100"/>
        <end position="121"/>
    </location>
</feature>
<protein>
    <submittedName>
        <fullName evidence="6">DoxX-like protein</fullName>
    </submittedName>
</protein>
<organism evidence="6 7">
    <name type="scientific">Propionicimonas paludicola</name>
    <dbReference type="NCBI Taxonomy" id="185243"/>
    <lineage>
        <taxon>Bacteria</taxon>
        <taxon>Bacillati</taxon>
        <taxon>Actinomycetota</taxon>
        <taxon>Actinomycetes</taxon>
        <taxon>Propionibacteriales</taxon>
        <taxon>Nocardioidaceae</taxon>
        <taxon>Propionicimonas</taxon>
    </lineage>
</organism>
<evidence type="ECO:0000256" key="4">
    <source>
        <dbReference type="ARBA" id="ARBA00023136"/>
    </source>
</evidence>
<dbReference type="InterPro" id="IPR032808">
    <property type="entry name" value="DoxX"/>
</dbReference>
<accession>A0A2A9CR50</accession>
<sequence>MEIVMWVATGILAAAFLSAGLFKLSQPKERLASSGMGWVEDFHPAAVKLIAAAEVAGAIGLVVPPLVHIAPVLSPIAAACLAVTMAGAALIHLRRREFRGLIPALVLMFLAIFVAVGRFAIVPF</sequence>
<proteinExistence type="predicted"/>
<keyword evidence="7" id="KW-1185">Reference proteome</keyword>
<dbReference type="RefSeq" id="WP_098459691.1">
    <property type="nucleotide sequence ID" value="NZ_PDJC01000001.1"/>
</dbReference>
<reference evidence="6 7" key="1">
    <citation type="submission" date="2017-10" db="EMBL/GenBank/DDBJ databases">
        <title>Sequencing the genomes of 1000 actinobacteria strains.</title>
        <authorList>
            <person name="Klenk H.-P."/>
        </authorList>
    </citation>
    <scope>NUCLEOTIDE SEQUENCE [LARGE SCALE GENOMIC DNA]</scope>
    <source>
        <strain evidence="6 7">DSM 15597</strain>
    </source>
</reference>
<feature type="transmembrane region" description="Helical" evidence="5">
    <location>
        <begin position="45"/>
        <end position="66"/>
    </location>
</feature>
<dbReference type="AlphaFoldDB" id="A0A2A9CR50"/>
<comment type="caution">
    <text evidence="6">The sequence shown here is derived from an EMBL/GenBank/DDBJ whole genome shotgun (WGS) entry which is preliminary data.</text>
</comment>
<evidence type="ECO:0000256" key="1">
    <source>
        <dbReference type="ARBA" id="ARBA00004141"/>
    </source>
</evidence>
<keyword evidence="2 5" id="KW-0812">Transmembrane</keyword>
<dbReference type="Pfam" id="PF13564">
    <property type="entry name" value="DoxX_2"/>
    <property type="match status" value="1"/>
</dbReference>
<evidence type="ECO:0000256" key="3">
    <source>
        <dbReference type="ARBA" id="ARBA00022989"/>
    </source>
</evidence>
<evidence type="ECO:0000313" key="7">
    <source>
        <dbReference type="Proteomes" id="UP000226079"/>
    </source>
</evidence>
<feature type="transmembrane region" description="Helical" evidence="5">
    <location>
        <begin position="6"/>
        <end position="24"/>
    </location>
</feature>
<keyword evidence="4 5" id="KW-0472">Membrane</keyword>
<feature type="transmembrane region" description="Helical" evidence="5">
    <location>
        <begin position="72"/>
        <end position="93"/>
    </location>
</feature>
<dbReference type="Proteomes" id="UP000226079">
    <property type="component" value="Unassembled WGS sequence"/>
</dbReference>
<evidence type="ECO:0000256" key="5">
    <source>
        <dbReference type="SAM" id="Phobius"/>
    </source>
</evidence>
<gene>
    <name evidence="6" type="ORF">ATK74_0652</name>
</gene>
<name>A0A2A9CR50_9ACTN</name>